<organism evidence="1 2">
    <name type="scientific">Parasponia andersonii</name>
    <name type="common">Sponia andersonii</name>
    <dbReference type="NCBI Taxonomy" id="3476"/>
    <lineage>
        <taxon>Eukaryota</taxon>
        <taxon>Viridiplantae</taxon>
        <taxon>Streptophyta</taxon>
        <taxon>Embryophyta</taxon>
        <taxon>Tracheophyta</taxon>
        <taxon>Spermatophyta</taxon>
        <taxon>Magnoliopsida</taxon>
        <taxon>eudicotyledons</taxon>
        <taxon>Gunneridae</taxon>
        <taxon>Pentapetalae</taxon>
        <taxon>rosids</taxon>
        <taxon>fabids</taxon>
        <taxon>Rosales</taxon>
        <taxon>Cannabaceae</taxon>
        <taxon>Parasponia</taxon>
    </lineage>
</organism>
<reference evidence="2" key="1">
    <citation type="submission" date="2016-06" db="EMBL/GenBank/DDBJ databases">
        <title>Parallel loss of symbiosis genes in relatives of nitrogen-fixing non-legume Parasponia.</title>
        <authorList>
            <person name="Van Velzen R."/>
            <person name="Holmer R."/>
            <person name="Bu F."/>
            <person name="Rutten L."/>
            <person name="Van Zeijl A."/>
            <person name="Liu W."/>
            <person name="Santuari L."/>
            <person name="Cao Q."/>
            <person name="Sharma T."/>
            <person name="Shen D."/>
            <person name="Roswanjaya Y."/>
            <person name="Wardhani T."/>
            <person name="Kalhor M.S."/>
            <person name="Jansen J."/>
            <person name="Van den Hoogen J."/>
            <person name="Gungor B."/>
            <person name="Hartog M."/>
            <person name="Hontelez J."/>
            <person name="Verver J."/>
            <person name="Yang W.-C."/>
            <person name="Schijlen E."/>
            <person name="Repin R."/>
            <person name="Schilthuizen M."/>
            <person name="Schranz E."/>
            <person name="Heidstra R."/>
            <person name="Miyata K."/>
            <person name="Fedorova E."/>
            <person name="Kohlen W."/>
            <person name="Bisseling T."/>
            <person name="Smit S."/>
            <person name="Geurts R."/>
        </authorList>
    </citation>
    <scope>NUCLEOTIDE SEQUENCE [LARGE SCALE GENOMIC DNA]</scope>
    <source>
        <strain evidence="2">cv. WU1-14</strain>
    </source>
</reference>
<comment type="caution">
    <text evidence="1">The sequence shown here is derived from an EMBL/GenBank/DDBJ whole genome shotgun (WGS) entry which is preliminary data.</text>
</comment>
<dbReference type="AlphaFoldDB" id="A0A2P5C0C6"/>
<dbReference type="EMBL" id="JXTB01000195">
    <property type="protein sequence ID" value="PON54455.1"/>
    <property type="molecule type" value="Genomic_DNA"/>
</dbReference>
<name>A0A2P5C0C6_PARAD</name>
<evidence type="ECO:0000313" key="2">
    <source>
        <dbReference type="Proteomes" id="UP000237105"/>
    </source>
</evidence>
<feature type="non-terminal residue" evidence="1">
    <location>
        <position position="1"/>
    </location>
</feature>
<proteinExistence type="predicted"/>
<gene>
    <name evidence="1" type="ORF">PanWU01x14_195340</name>
</gene>
<sequence>SLDSICFKILIFAQRSPRFLIIYKQKYLKMYNYLNIKNT</sequence>
<protein>
    <submittedName>
        <fullName evidence="1">Uncharacterized protein</fullName>
    </submittedName>
</protein>
<keyword evidence="2" id="KW-1185">Reference proteome</keyword>
<dbReference type="Proteomes" id="UP000237105">
    <property type="component" value="Unassembled WGS sequence"/>
</dbReference>
<accession>A0A2P5C0C6</accession>
<evidence type="ECO:0000313" key="1">
    <source>
        <dbReference type="EMBL" id="PON54455.1"/>
    </source>
</evidence>